<dbReference type="AlphaFoldDB" id="A0A5C4THA5"/>
<dbReference type="Pfam" id="PF10737">
    <property type="entry name" value="GerPC"/>
    <property type="match status" value="1"/>
</dbReference>
<comment type="caution">
    <text evidence="2">The sequence shown here is derived from an EMBL/GenBank/DDBJ whole genome shotgun (WGS) entry which is preliminary data.</text>
</comment>
<protein>
    <submittedName>
        <fullName evidence="2">Spore gernimation protein GerPC</fullName>
    </submittedName>
</protein>
<reference evidence="2 3" key="1">
    <citation type="submission" date="2019-05" db="EMBL/GenBank/DDBJ databases">
        <title>We sequenced the genome of Paenibacillus hemerocallicola KCTC 33185 for further insight into its adaptation and study the phylogeny of Paenibacillus.</title>
        <authorList>
            <person name="Narsing Rao M.P."/>
        </authorList>
    </citation>
    <scope>NUCLEOTIDE SEQUENCE [LARGE SCALE GENOMIC DNA]</scope>
    <source>
        <strain evidence="2 3">KCTC 33185</strain>
    </source>
</reference>
<evidence type="ECO:0000313" key="3">
    <source>
        <dbReference type="Proteomes" id="UP000307943"/>
    </source>
</evidence>
<gene>
    <name evidence="2" type="ORF">FE784_01490</name>
</gene>
<organism evidence="2 3">
    <name type="scientific">Paenibacillus hemerocallicola</name>
    <dbReference type="NCBI Taxonomy" id="1172614"/>
    <lineage>
        <taxon>Bacteria</taxon>
        <taxon>Bacillati</taxon>
        <taxon>Bacillota</taxon>
        <taxon>Bacilli</taxon>
        <taxon>Bacillales</taxon>
        <taxon>Paenibacillaceae</taxon>
        <taxon>Paenibacillus</taxon>
    </lineage>
</organism>
<dbReference type="Proteomes" id="UP000307943">
    <property type="component" value="Unassembled WGS sequence"/>
</dbReference>
<proteinExistence type="predicted"/>
<accession>A0A5C4THA5</accession>
<evidence type="ECO:0000256" key="1">
    <source>
        <dbReference type="SAM" id="Coils"/>
    </source>
</evidence>
<name>A0A5C4THA5_9BACL</name>
<dbReference type="OrthoDB" id="2991331at2"/>
<evidence type="ECO:0000313" key="2">
    <source>
        <dbReference type="EMBL" id="TNJ68355.1"/>
    </source>
</evidence>
<keyword evidence="3" id="KW-1185">Reference proteome</keyword>
<feature type="coiled-coil region" evidence="1">
    <location>
        <begin position="10"/>
        <end position="44"/>
    </location>
</feature>
<dbReference type="RefSeq" id="WP_139600332.1">
    <property type="nucleotide sequence ID" value="NZ_VDCQ01000001.1"/>
</dbReference>
<sequence>MNTLPPQAYFQQLNAYLQWQTQKLQELEAKVGQLQQEIDELKKQRTVNVEKIEYKFDQLKIEKLDGTLHIGISPEIGKSIDDFTVNGSDVQTTMVQTDARSSIRREIDRFLEEDGRASIKEWEQNHRIALGEGYADFMIEDIKGQMDKRIDHYLRTVQDDPSSGRLKADIIVDKIKTDIITAIEQHMGQKKSKGDGSA</sequence>
<keyword evidence="1" id="KW-0175">Coiled coil</keyword>
<dbReference type="EMBL" id="VDCQ01000001">
    <property type="protein sequence ID" value="TNJ68355.1"/>
    <property type="molecule type" value="Genomic_DNA"/>
</dbReference>
<dbReference type="InterPro" id="IPR019673">
    <property type="entry name" value="Spore_germination_GerPC"/>
</dbReference>